<protein>
    <submittedName>
        <fullName evidence="1">Glycosyltransferase</fullName>
    </submittedName>
</protein>
<proteinExistence type="predicted"/>
<evidence type="ECO:0000313" key="1">
    <source>
        <dbReference type="EMBL" id="RXK46941.1"/>
    </source>
</evidence>
<dbReference type="Gene3D" id="3.40.50.2000">
    <property type="entry name" value="Glycogen Phosphorylase B"/>
    <property type="match status" value="2"/>
</dbReference>
<name>A0A498KRT2_9EURY</name>
<dbReference type="OrthoDB" id="298017at2157"/>
<dbReference type="PANTHER" id="PTHR12526:SF627">
    <property type="entry name" value="D-RHAMNOSYLTRANSFERASE WBPZ"/>
    <property type="match status" value="1"/>
</dbReference>
<comment type="caution">
    <text evidence="1">The sequence shown here is derived from an EMBL/GenBank/DDBJ whole genome shotgun (WGS) entry which is preliminary data.</text>
</comment>
<reference evidence="1 2" key="1">
    <citation type="submission" date="2019-01" db="EMBL/GenBank/DDBJ databases">
        <title>Halorientalis sp. F13-25 a new haloarchaeum isolated from hypersaline water.</title>
        <authorList>
            <person name="Ana D.-V."/>
            <person name="Cristina S.-P."/>
            <person name="Antonio V."/>
        </authorList>
    </citation>
    <scope>NUCLEOTIDE SEQUENCE [LARGE SCALE GENOMIC DNA]</scope>
    <source>
        <strain evidence="1 2">F13-25</strain>
    </source>
</reference>
<dbReference type="Pfam" id="PF13692">
    <property type="entry name" value="Glyco_trans_1_4"/>
    <property type="match status" value="1"/>
</dbReference>
<dbReference type="EMBL" id="RDFA01000007">
    <property type="protein sequence ID" value="RXK46941.1"/>
    <property type="molecule type" value="Genomic_DNA"/>
</dbReference>
<dbReference type="Proteomes" id="UP000289691">
    <property type="component" value="Unassembled WGS sequence"/>
</dbReference>
<sequence length="358" mass="39986">MSDDVAWVFPAFGHSVNDEGGDFGHPSHRGFQRAIEAEPVLFPDADFSPVAGTFLEPYLAARKLDILQYDTFVLENADAVYATPFIRDQYPDATILLLAAHRMFGLESYDFSDDDFPTSILRPAERYLDSKIVRRLIRKHVDGVLTISEFVSEYVSEFVGDTPRRTVYPYVQPEFASELDALETDVDGCHAVTVCEARDHKGVDMLVRAWPSVRDRFPDATLDVIGDGHPDRYGDVPGISVRGFVEDLADEYRRADLYVHPARADAFGVTVIEAMRAGTPAIVTDTTGSRDVVSEIADELSVEPSENSLSQGICWYFERSVGNRRELAERAKRASTSFTEGEQLDCFGEKYDNLTTVI</sequence>
<dbReference type="PANTHER" id="PTHR12526">
    <property type="entry name" value="GLYCOSYLTRANSFERASE"/>
    <property type="match status" value="1"/>
</dbReference>
<dbReference type="RefSeq" id="WP_129070274.1">
    <property type="nucleotide sequence ID" value="NZ_RDFA01000007.1"/>
</dbReference>
<dbReference type="AlphaFoldDB" id="A0A498KRT2"/>
<organism evidence="1 2">
    <name type="scientific">Halorientalis pallida</name>
    <dbReference type="NCBI Taxonomy" id="2479928"/>
    <lineage>
        <taxon>Archaea</taxon>
        <taxon>Methanobacteriati</taxon>
        <taxon>Methanobacteriota</taxon>
        <taxon>Stenosarchaea group</taxon>
        <taxon>Halobacteria</taxon>
        <taxon>Halobacteriales</taxon>
        <taxon>Haloarculaceae</taxon>
        <taxon>Halorientalis</taxon>
    </lineage>
</organism>
<evidence type="ECO:0000313" key="2">
    <source>
        <dbReference type="Proteomes" id="UP000289691"/>
    </source>
</evidence>
<keyword evidence="1" id="KW-0808">Transferase</keyword>
<keyword evidence="2" id="KW-1185">Reference proteome</keyword>
<accession>A0A498KRT2</accession>
<dbReference type="CDD" id="cd03801">
    <property type="entry name" value="GT4_PimA-like"/>
    <property type="match status" value="1"/>
</dbReference>
<gene>
    <name evidence="1" type="ORF">EAF64_17495</name>
</gene>
<dbReference type="GO" id="GO:0016740">
    <property type="term" value="F:transferase activity"/>
    <property type="evidence" value="ECO:0007669"/>
    <property type="project" value="UniProtKB-KW"/>
</dbReference>
<dbReference type="SUPFAM" id="SSF53756">
    <property type="entry name" value="UDP-Glycosyltransferase/glycogen phosphorylase"/>
    <property type="match status" value="1"/>
</dbReference>